<dbReference type="Pfam" id="PF18962">
    <property type="entry name" value="Por_Secre_tail"/>
    <property type="match status" value="1"/>
</dbReference>
<dbReference type="SUPFAM" id="SSF50956">
    <property type="entry name" value="Thermostable phytase (3-phytase)"/>
    <property type="match status" value="1"/>
</dbReference>
<name>A0A345UK33_9BACT</name>
<dbReference type="InterPro" id="IPR026444">
    <property type="entry name" value="Secre_tail"/>
</dbReference>
<evidence type="ECO:0000313" key="7">
    <source>
        <dbReference type="Proteomes" id="UP000254808"/>
    </source>
</evidence>
<feature type="signal peptide" evidence="4">
    <location>
        <begin position="1"/>
        <end position="23"/>
    </location>
</feature>
<comment type="subcellular location">
    <subcellularLocation>
        <location evidence="1">Cell membrane</location>
    </subcellularLocation>
</comment>
<reference evidence="6 7" key="1">
    <citation type="submission" date="2018-03" db="EMBL/GenBank/DDBJ databases">
        <title>Phenotypic and genomic properties of Cyclonatronum proteinivorum gen. nov., sp. nov., a haloalkaliphilic bacteroidete from soda lakes possessing Na+-translocating rhodopsin.</title>
        <authorList>
            <person name="Toshchakov S.V."/>
            <person name="Korzhenkov A."/>
            <person name="Samarov N.I."/>
            <person name="Kublanov I.V."/>
            <person name="Muntyan M.S."/>
            <person name="Sorokin D.Y."/>
        </authorList>
    </citation>
    <scope>NUCLEOTIDE SEQUENCE [LARGE SCALE GENOMIC DNA]</scope>
    <source>
        <strain evidence="6 7">Omega</strain>
    </source>
</reference>
<dbReference type="OrthoDB" id="1432223at2"/>
<dbReference type="EMBL" id="CP027806">
    <property type="protein sequence ID" value="AXJ00835.1"/>
    <property type="molecule type" value="Genomic_DNA"/>
</dbReference>
<accession>A0A345UK33</accession>
<dbReference type="Proteomes" id="UP000254808">
    <property type="component" value="Chromosome"/>
</dbReference>
<dbReference type="RefSeq" id="WP_114984092.1">
    <property type="nucleotide sequence ID" value="NZ_CP027806.1"/>
</dbReference>
<dbReference type="NCBIfam" id="TIGR04183">
    <property type="entry name" value="Por_Secre_tail"/>
    <property type="match status" value="1"/>
</dbReference>
<sequence>MRTFLNFVLLLLLSGMAHLPASADPPQYNSIRLLSVQSLPVIDPSGLDLHSDPNYLWTVSDEPMGQIHRITTGGQIVESLPYLGEDMEGITYDPETDTLWIVEERARLMKQLDRDGNILQTRSLNIGQPNENDGPEGITLNQLNRHFFVANEKNPRIIWELNSNLDIIRTTHINFESPFDITDISGLFHEAVRGELWILSDESRKIVVAGTDLIPRYHFDLNIVKPEGIAVDFEGRRLYVVCDAQNRLYTYRLETLLTPDPHPLATGSYTFDFWSPDEPDYSYPPHMVFLMSAEDDPQLDAVFNSPYVVPPGDYHPDDAQTLGFPYNNTRRTRINGLGAQGISFINTARGRDVGAAVLALDTRGVTAAHVSWLGATILANNRCYAIRLQYRPSVEDDFADFLHLGEIVEYERQQNGHARHFSELPLPEEMMDRSNAELRWVFYYTGEQTGGGARDELRLDNIVVTPVTFSTADPGSERPVRTLLHPNYPNPFNPETNISFTLGQAADIRLEVYDAQGRRIRLLSAGVLSAGTHRYRFRADDLSSGIYYIRLTETGSSPVIHTQSMVLVK</sequence>
<feature type="domain" description="Secretion system C-terminal sorting" evidence="5">
    <location>
        <begin position="488"/>
        <end position="555"/>
    </location>
</feature>
<keyword evidence="3" id="KW-0472">Membrane</keyword>
<evidence type="ECO:0000256" key="3">
    <source>
        <dbReference type="ARBA" id="ARBA00023136"/>
    </source>
</evidence>
<evidence type="ECO:0000256" key="2">
    <source>
        <dbReference type="ARBA" id="ARBA00022475"/>
    </source>
</evidence>
<keyword evidence="7" id="KW-1185">Reference proteome</keyword>
<feature type="chain" id="PRO_5017013510" evidence="4">
    <location>
        <begin position="24"/>
        <end position="569"/>
    </location>
</feature>
<dbReference type="Gene3D" id="2.60.40.4070">
    <property type="match status" value="1"/>
</dbReference>
<dbReference type="KEGG" id="cprv:CYPRO_1584"/>
<gene>
    <name evidence="6" type="ORF">CYPRO_1584</name>
</gene>
<dbReference type="InterPro" id="IPR015943">
    <property type="entry name" value="WD40/YVTN_repeat-like_dom_sf"/>
</dbReference>
<evidence type="ECO:0000256" key="1">
    <source>
        <dbReference type="ARBA" id="ARBA00004236"/>
    </source>
</evidence>
<dbReference type="Gene3D" id="2.130.10.10">
    <property type="entry name" value="YVTN repeat-like/Quinoprotein amine dehydrogenase"/>
    <property type="match status" value="1"/>
</dbReference>
<evidence type="ECO:0000259" key="5">
    <source>
        <dbReference type="Pfam" id="PF18962"/>
    </source>
</evidence>
<dbReference type="GO" id="GO:0005886">
    <property type="term" value="C:plasma membrane"/>
    <property type="evidence" value="ECO:0007669"/>
    <property type="project" value="UniProtKB-SubCell"/>
</dbReference>
<protein>
    <submittedName>
        <fullName evidence="6">Por secretion system C-terminal sorting domain-containing protein</fullName>
    </submittedName>
</protein>
<dbReference type="Pfam" id="PF06977">
    <property type="entry name" value="SdiA-regulated"/>
    <property type="match status" value="1"/>
</dbReference>
<evidence type="ECO:0000313" key="6">
    <source>
        <dbReference type="EMBL" id="AXJ00835.1"/>
    </source>
</evidence>
<keyword evidence="4" id="KW-0732">Signal</keyword>
<evidence type="ECO:0000256" key="4">
    <source>
        <dbReference type="SAM" id="SignalP"/>
    </source>
</evidence>
<organism evidence="6 7">
    <name type="scientific">Cyclonatronum proteinivorum</name>
    <dbReference type="NCBI Taxonomy" id="1457365"/>
    <lineage>
        <taxon>Bacteria</taxon>
        <taxon>Pseudomonadati</taxon>
        <taxon>Balneolota</taxon>
        <taxon>Balneolia</taxon>
        <taxon>Balneolales</taxon>
        <taxon>Cyclonatronaceae</taxon>
        <taxon>Cyclonatronum</taxon>
    </lineage>
</organism>
<dbReference type="AlphaFoldDB" id="A0A345UK33"/>
<keyword evidence="2" id="KW-1003">Cell membrane</keyword>
<proteinExistence type="predicted"/>
<dbReference type="InterPro" id="IPR009722">
    <property type="entry name" value="YjiK/CarP"/>
</dbReference>